<keyword evidence="4" id="KW-1185">Reference proteome</keyword>
<organism evidence="3 4">
    <name type="scientific">Sulfurovum riftiae</name>
    <dbReference type="NCBI Taxonomy" id="1630136"/>
    <lineage>
        <taxon>Bacteria</taxon>
        <taxon>Pseudomonadati</taxon>
        <taxon>Campylobacterota</taxon>
        <taxon>Epsilonproteobacteria</taxon>
        <taxon>Campylobacterales</taxon>
        <taxon>Sulfurovaceae</taxon>
        <taxon>Sulfurovum</taxon>
    </lineage>
</organism>
<proteinExistence type="predicted"/>
<feature type="domain" description="Helix-turn-helix type 11" evidence="1">
    <location>
        <begin position="18"/>
        <end position="53"/>
    </location>
</feature>
<evidence type="ECO:0000313" key="4">
    <source>
        <dbReference type="Proteomes" id="UP000075359"/>
    </source>
</evidence>
<evidence type="ECO:0000259" key="2">
    <source>
        <dbReference type="Pfam" id="PF13280"/>
    </source>
</evidence>
<dbReference type="OrthoDB" id="6521217at2"/>
<dbReference type="InterPro" id="IPR013196">
    <property type="entry name" value="HTH_11"/>
</dbReference>
<dbReference type="InterPro" id="IPR051534">
    <property type="entry name" value="CBASS_pafABC_assoc_protein"/>
</dbReference>
<dbReference type="AlphaFoldDB" id="A0A151CJ64"/>
<dbReference type="RefSeq" id="WP_067328456.1">
    <property type="nucleotide sequence ID" value="NZ_LNKT01000001.1"/>
</dbReference>
<protein>
    <recommendedName>
        <fullName evidence="5">WYL domain-containing protein</fullName>
    </recommendedName>
</protein>
<reference evidence="3 4" key="1">
    <citation type="submission" date="2015-11" db="EMBL/GenBank/DDBJ databases">
        <title>Draft genome of Sulfurovum riftiae 1812E, a member of the Epsilonproteobacteria isolated from the tube of the deep-sea hydrothermal vent tubewom Riftia pachyptila.</title>
        <authorList>
            <person name="Vetriani C."/>
            <person name="Giovannelli D."/>
        </authorList>
    </citation>
    <scope>NUCLEOTIDE SEQUENCE [LARGE SCALE GENOMIC DNA]</scope>
    <source>
        <strain evidence="3 4">1812E</strain>
    </source>
</reference>
<gene>
    <name evidence="3" type="ORF">AS592_10570</name>
</gene>
<name>A0A151CJ64_9BACT</name>
<dbReference type="STRING" id="1630136.AS592_10570"/>
<dbReference type="Proteomes" id="UP000075359">
    <property type="component" value="Unassembled WGS sequence"/>
</dbReference>
<evidence type="ECO:0008006" key="5">
    <source>
        <dbReference type="Google" id="ProtNLM"/>
    </source>
</evidence>
<evidence type="ECO:0000313" key="3">
    <source>
        <dbReference type="EMBL" id="KYJ87539.1"/>
    </source>
</evidence>
<dbReference type="Gene3D" id="1.10.10.10">
    <property type="entry name" value="Winged helix-like DNA-binding domain superfamily/Winged helix DNA-binding domain"/>
    <property type="match status" value="1"/>
</dbReference>
<dbReference type="PROSITE" id="PS52050">
    <property type="entry name" value="WYL"/>
    <property type="match status" value="1"/>
</dbReference>
<dbReference type="EMBL" id="LNKT01000001">
    <property type="protein sequence ID" value="KYJ87539.1"/>
    <property type="molecule type" value="Genomic_DNA"/>
</dbReference>
<dbReference type="InterPro" id="IPR036388">
    <property type="entry name" value="WH-like_DNA-bd_sf"/>
</dbReference>
<dbReference type="PANTHER" id="PTHR34580">
    <property type="match status" value="1"/>
</dbReference>
<dbReference type="Pfam" id="PF13280">
    <property type="entry name" value="WYL"/>
    <property type="match status" value="1"/>
</dbReference>
<dbReference type="InterPro" id="IPR026881">
    <property type="entry name" value="WYL_dom"/>
</dbReference>
<comment type="caution">
    <text evidence="3">The sequence shown here is derived from an EMBL/GenBank/DDBJ whole genome shotgun (WGS) entry which is preliminary data.</text>
</comment>
<sequence>MLDLSTYGYNLAANERLEEMIEFFWRGGRGSASELAERFGVNKRTINNDIKRLPFLERDGWTYYLPKSYLELQPYEKAKMSGAMMLAMFEKAVPMLSEHAESLFEFMPKNREIFLFDFAFEALDDEEMMAKLVSIIDERRGATFEYTNNKKETKQRFTFPVKIANFNGHWYLLALDAEADKIKSFRLNAMKHLKEMEEDPVSEAQKDHWHKTLEAMDASKVQKEFVMFEAE</sequence>
<accession>A0A151CJ64</accession>
<dbReference type="Pfam" id="PF08279">
    <property type="entry name" value="HTH_11"/>
    <property type="match status" value="1"/>
</dbReference>
<dbReference type="SUPFAM" id="SSF46785">
    <property type="entry name" value="Winged helix' DNA-binding domain"/>
    <property type="match status" value="1"/>
</dbReference>
<feature type="domain" description="WYL" evidence="2">
    <location>
        <begin position="128"/>
        <end position="194"/>
    </location>
</feature>
<evidence type="ECO:0000259" key="1">
    <source>
        <dbReference type="Pfam" id="PF08279"/>
    </source>
</evidence>
<dbReference type="PANTHER" id="PTHR34580:SF1">
    <property type="entry name" value="PROTEIN PAFC"/>
    <property type="match status" value="1"/>
</dbReference>
<dbReference type="InterPro" id="IPR036390">
    <property type="entry name" value="WH_DNA-bd_sf"/>
</dbReference>